<feature type="region of interest" description="Disordered" evidence="4">
    <location>
        <begin position="1"/>
        <end position="37"/>
    </location>
</feature>
<dbReference type="EMBL" id="LKCW01000026">
    <property type="protein sequence ID" value="KPM43876.1"/>
    <property type="molecule type" value="Genomic_DNA"/>
</dbReference>
<organism evidence="6 7">
    <name type="scientific">Neonectria ditissima</name>
    <dbReference type="NCBI Taxonomy" id="78410"/>
    <lineage>
        <taxon>Eukaryota</taxon>
        <taxon>Fungi</taxon>
        <taxon>Dikarya</taxon>
        <taxon>Ascomycota</taxon>
        <taxon>Pezizomycotina</taxon>
        <taxon>Sordariomycetes</taxon>
        <taxon>Hypocreomycetidae</taxon>
        <taxon>Hypocreales</taxon>
        <taxon>Nectriaceae</taxon>
        <taxon>Neonectria</taxon>
    </lineage>
</organism>
<evidence type="ECO:0000313" key="6">
    <source>
        <dbReference type="EMBL" id="KPM43876.1"/>
    </source>
</evidence>
<evidence type="ECO:0000259" key="5">
    <source>
        <dbReference type="SMART" id="SM00249"/>
    </source>
</evidence>
<feature type="compositionally biased region" description="Low complexity" evidence="4">
    <location>
        <begin position="1"/>
        <end position="17"/>
    </location>
</feature>
<evidence type="ECO:0000256" key="4">
    <source>
        <dbReference type="SAM" id="MobiDB-lite"/>
    </source>
</evidence>
<sequence length="344" mass="37819">MRMPVSSATPHSPPTASNTGSNTWDFLDAGSKRKRDTPADAVDFTQSTIAFPWVGQPKNQSTEIQPHTRGHESRDCSKCRGQSQPPGAPLVTCFLCVKSWHQQCLFPAFTGDASWPVSFVCSACQAEGEEGGKLKGKVSQQRRGEIERLRQTRLATLPQGVAPAKSGVVGFGAGRASDSSRTEYFSDMKKTDLLNILSLCDQLKPQLLTDILVSVSKKHPDLPIFKSPDWETELPSAQRPAKPSKPIERPRHGHVIMNGKTRLKVNATKKILKRTRVIEVVTDMPGEEEDVLPPTWRKANEGIYAKLVPDTEDDSLLADVNDEESFSHFMVDSFGKQIVEAVGG</sequence>
<proteinExistence type="predicted"/>
<dbReference type="GO" id="GO:0008270">
    <property type="term" value="F:zinc ion binding"/>
    <property type="evidence" value="ECO:0007669"/>
    <property type="project" value="UniProtKB-KW"/>
</dbReference>
<feature type="region of interest" description="Disordered" evidence="4">
    <location>
        <begin position="53"/>
        <end position="85"/>
    </location>
</feature>
<feature type="region of interest" description="Disordered" evidence="4">
    <location>
        <begin position="232"/>
        <end position="251"/>
    </location>
</feature>
<name>A0A0N8H886_9HYPO</name>
<dbReference type="InterPro" id="IPR001965">
    <property type="entry name" value="Znf_PHD"/>
</dbReference>
<keyword evidence="3" id="KW-0862">Zinc</keyword>
<dbReference type="OrthoDB" id="5863171at2759"/>
<keyword evidence="2" id="KW-0863">Zinc-finger</keyword>
<accession>A0A0N8H886</accession>
<protein>
    <recommendedName>
        <fullName evidence="5">Zinc finger PHD-type domain-containing protein</fullName>
    </recommendedName>
</protein>
<keyword evidence="7" id="KW-1185">Reference proteome</keyword>
<reference evidence="6 7" key="1">
    <citation type="submission" date="2015-09" db="EMBL/GenBank/DDBJ databases">
        <title>Draft genome of a European isolate of the apple canker pathogen Neonectria ditissima.</title>
        <authorList>
            <person name="Gomez-Cortecero A."/>
            <person name="Harrison R.J."/>
            <person name="Armitage A.D."/>
        </authorList>
    </citation>
    <scope>NUCLEOTIDE SEQUENCE [LARGE SCALE GENOMIC DNA]</scope>
    <source>
        <strain evidence="6 7">R09/05</strain>
    </source>
</reference>
<evidence type="ECO:0000256" key="3">
    <source>
        <dbReference type="ARBA" id="ARBA00022833"/>
    </source>
</evidence>
<dbReference type="STRING" id="78410.A0A0N8H886"/>
<gene>
    <name evidence="6" type="ORF">AK830_g2683</name>
</gene>
<dbReference type="AlphaFoldDB" id="A0A0N8H886"/>
<dbReference type="Proteomes" id="UP000050424">
    <property type="component" value="Unassembled WGS sequence"/>
</dbReference>
<evidence type="ECO:0000313" key="7">
    <source>
        <dbReference type="Proteomes" id="UP000050424"/>
    </source>
</evidence>
<dbReference type="SUPFAM" id="SSF57903">
    <property type="entry name" value="FYVE/PHD zinc finger"/>
    <property type="match status" value="1"/>
</dbReference>
<dbReference type="InterPro" id="IPR013083">
    <property type="entry name" value="Znf_RING/FYVE/PHD"/>
</dbReference>
<evidence type="ECO:0000256" key="2">
    <source>
        <dbReference type="ARBA" id="ARBA00022771"/>
    </source>
</evidence>
<dbReference type="SMART" id="SM00249">
    <property type="entry name" value="PHD"/>
    <property type="match status" value="1"/>
</dbReference>
<feature type="domain" description="Zinc finger PHD-type" evidence="5">
    <location>
        <begin position="75"/>
        <end position="125"/>
    </location>
</feature>
<dbReference type="Gene3D" id="3.30.40.10">
    <property type="entry name" value="Zinc/RING finger domain, C3HC4 (zinc finger)"/>
    <property type="match status" value="1"/>
</dbReference>
<comment type="caution">
    <text evidence="6">The sequence shown here is derived from an EMBL/GenBank/DDBJ whole genome shotgun (WGS) entry which is preliminary data.</text>
</comment>
<keyword evidence="1" id="KW-0479">Metal-binding</keyword>
<dbReference type="InterPro" id="IPR011011">
    <property type="entry name" value="Znf_FYVE_PHD"/>
</dbReference>
<feature type="compositionally biased region" description="Basic and acidic residues" evidence="4">
    <location>
        <begin position="69"/>
        <end position="78"/>
    </location>
</feature>
<evidence type="ECO:0000256" key="1">
    <source>
        <dbReference type="ARBA" id="ARBA00022723"/>
    </source>
</evidence>